<keyword evidence="2" id="KW-1185">Reference proteome</keyword>
<organism evidence="1 2">
    <name type="scientific">Portunus trituberculatus</name>
    <name type="common">Swimming crab</name>
    <name type="synonym">Neptunus trituberculatus</name>
    <dbReference type="NCBI Taxonomy" id="210409"/>
    <lineage>
        <taxon>Eukaryota</taxon>
        <taxon>Metazoa</taxon>
        <taxon>Ecdysozoa</taxon>
        <taxon>Arthropoda</taxon>
        <taxon>Crustacea</taxon>
        <taxon>Multicrustacea</taxon>
        <taxon>Malacostraca</taxon>
        <taxon>Eumalacostraca</taxon>
        <taxon>Eucarida</taxon>
        <taxon>Decapoda</taxon>
        <taxon>Pleocyemata</taxon>
        <taxon>Brachyura</taxon>
        <taxon>Eubrachyura</taxon>
        <taxon>Portunoidea</taxon>
        <taxon>Portunidae</taxon>
        <taxon>Portuninae</taxon>
        <taxon>Portunus</taxon>
    </lineage>
</organism>
<dbReference type="AlphaFoldDB" id="A0A5B7ICH2"/>
<protein>
    <submittedName>
        <fullName evidence="1">Uncharacterized protein</fullName>
    </submittedName>
</protein>
<proteinExistence type="predicted"/>
<dbReference type="EMBL" id="VSRR010048899">
    <property type="protein sequence ID" value="MPC78618.1"/>
    <property type="molecule type" value="Genomic_DNA"/>
</dbReference>
<evidence type="ECO:0000313" key="1">
    <source>
        <dbReference type="EMBL" id="MPC78618.1"/>
    </source>
</evidence>
<comment type="caution">
    <text evidence="1">The sequence shown here is derived from an EMBL/GenBank/DDBJ whole genome shotgun (WGS) entry which is preliminary data.</text>
</comment>
<sequence>MLFPGEGFSYMRPRIREVRGALCRRGVEHFIGKQFLNNSWSILPGCQECF</sequence>
<evidence type="ECO:0000313" key="2">
    <source>
        <dbReference type="Proteomes" id="UP000324222"/>
    </source>
</evidence>
<name>A0A5B7ICH2_PORTR</name>
<reference evidence="1 2" key="1">
    <citation type="submission" date="2019-05" db="EMBL/GenBank/DDBJ databases">
        <title>Another draft genome of Portunus trituberculatus and its Hox gene families provides insights of decapod evolution.</title>
        <authorList>
            <person name="Jeong J.-H."/>
            <person name="Song I."/>
            <person name="Kim S."/>
            <person name="Choi T."/>
            <person name="Kim D."/>
            <person name="Ryu S."/>
            <person name="Kim W."/>
        </authorList>
    </citation>
    <scope>NUCLEOTIDE SEQUENCE [LARGE SCALE GENOMIC DNA]</scope>
    <source>
        <tissue evidence="1">Muscle</tissue>
    </source>
</reference>
<dbReference type="Proteomes" id="UP000324222">
    <property type="component" value="Unassembled WGS sequence"/>
</dbReference>
<accession>A0A5B7ICH2</accession>
<gene>
    <name evidence="1" type="ORF">E2C01_073110</name>
</gene>